<name>A0ACC2W4U4_9TREE</name>
<proteinExistence type="predicted"/>
<accession>A0ACC2W4U4</accession>
<evidence type="ECO:0000313" key="1">
    <source>
        <dbReference type="EMBL" id="KAJ9106107.1"/>
    </source>
</evidence>
<keyword evidence="2" id="KW-1185">Reference proteome</keyword>
<dbReference type="EMBL" id="JASBWT010000003">
    <property type="protein sequence ID" value="KAJ9106107.1"/>
    <property type="molecule type" value="Genomic_DNA"/>
</dbReference>
<sequence length="228" mass="24921">MSNLEKSLFQLKFTAKSLQRQARKASKDESGEKAKLKKALQQGNTEGARIYAANAIRKQNESLNLLRLSSRIDAVASRVETAVTMRAVTGSMGQVVRGMDKAMETMNLEKISSVMDKFETQFSDLDVQTSYMEQTMSSSTATTTPQDQVDALINQVADEAGLEKQHALKGAAPVAAVPAVAEEERPVAVGEEDARLAERLRALRSELELEEASDVSWDWLEQLGAVSA</sequence>
<protein>
    <submittedName>
        <fullName evidence="1">Vacuolar-sorting protein SNF7</fullName>
    </submittedName>
</protein>
<organism evidence="1 2">
    <name type="scientific">Naganishia friedmannii</name>
    <dbReference type="NCBI Taxonomy" id="89922"/>
    <lineage>
        <taxon>Eukaryota</taxon>
        <taxon>Fungi</taxon>
        <taxon>Dikarya</taxon>
        <taxon>Basidiomycota</taxon>
        <taxon>Agaricomycotina</taxon>
        <taxon>Tremellomycetes</taxon>
        <taxon>Filobasidiales</taxon>
        <taxon>Filobasidiaceae</taxon>
        <taxon>Naganishia</taxon>
    </lineage>
</organism>
<reference evidence="1" key="1">
    <citation type="submission" date="2023-04" db="EMBL/GenBank/DDBJ databases">
        <title>Draft Genome sequencing of Naganishia species isolated from polar environments using Oxford Nanopore Technology.</title>
        <authorList>
            <person name="Leo P."/>
            <person name="Venkateswaran K."/>
        </authorList>
    </citation>
    <scope>NUCLEOTIDE SEQUENCE</scope>
    <source>
        <strain evidence="1">MNA-CCFEE 5423</strain>
    </source>
</reference>
<comment type="caution">
    <text evidence="1">The sequence shown here is derived from an EMBL/GenBank/DDBJ whole genome shotgun (WGS) entry which is preliminary data.</text>
</comment>
<evidence type="ECO:0000313" key="2">
    <source>
        <dbReference type="Proteomes" id="UP001227268"/>
    </source>
</evidence>
<dbReference type="Proteomes" id="UP001227268">
    <property type="component" value="Unassembled WGS sequence"/>
</dbReference>
<gene>
    <name evidence="1" type="primary">DID2</name>
    <name evidence="1" type="ORF">QFC21_001249</name>
</gene>